<dbReference type="Proteomes" id="UP000025227">
    <property type="component" value="Unplaced"/>
</dbReference>
<keyword evidence="1" id="KW-0732">Signal</keyword>
<gene>
    <name evidence="3" type="ORF">HCOI_01369500</name>
</gene>
<dbReference type="EMBL" id="CAVP010058959">
    <property type="protein sequence ID" value="CDL95370.1"/>
    <property type="molecule type" value="Genomic_DNA"/>
</dbReference>
<dbReference type="PANTHER" id="PTHR45908:SF8">
    <property type="entry name" value="FUNGAL LIPASE-LIKE DOMAIN-CONTAINING PROTEIN"/>
    <property type="match status" value="1"/>
</dbReference>
<name>W6NF38_HAECO</name>
<dbReference type="CDD" id="cd00519">
    <property type="entry name" value="Lipase_3"/>
    <property type="match status" value="1"/>
</dbReference>
<dbReference type="OrthoDB" id="5866690at2759"/>
<reference evidence="5" key="3">
    <citation type="submission" date="2020-12" db="UniProtKB">
        <authorList>
            <consortium name="WormBaseParasite"/>
        </authorList>
    </citation>
    <scope>IDENTIFICATION</scope>
    <source>
        <strain evidence="5">MHco3</strain>
    </source>
</reference>
<dbReference type="InterPro" id="IPR002921">
    <property type="entry name" value="Fungal_lipase-type"/>
</dbReference>
<sequence length="301" mass="33225">MLGLLALCDLVTFILAESTSRKATYSDMFARTKMLPLAAAAYSNSPELCLANRFTNATLKSQVNSTCGPTASQELCSGFTAVIHDGGAIAISFRGTEDYSQLIAEADQSLFDRQISWIAGGKVSKYFFDAFNYLWDAGMGSDFDELRSMYPTYEIWVTGHSLGGALASLAASYIIDVEQVPAATIKLVTFGQPRTGNVGYAKAHDRQMVYSFRVVHWKDVIPHVPPEFFMGYYHHKSEAFYEADMGIGANYTVCYANESRKCSDGLDYATSIQDHLNYFDVHVSIYGINGCNTTMDATTER</sequence>
<dbReference type="AlphaFoldDB" id="W6NF38"/>
<dbReference type="Pfam" id="PF01764">
    <property type="entry name" value="Lipase_3"/>
    <property type="match status" value="1"/>
</dbReference>
<dbReference type="OMA" id="NTTMDAT"/>
<dbReference type="PANTHER" id="PTHR45908">
    <property type="entry name" value="PROTEIN CBG11750-RELATED"/>
    <property type="match status" value="1"/>
</dbReference>
<feature type="chain" id="PRO_5044739899" evidence="1">
    <location>
        <begin position="17"/>
        <end position="301"/>
    </location>
</feature>
<protein>
    <submittedName>
        <fullName evidence="3 5">Lipase domain containing protein</fullName>
    </submittedName>
</protein>
<organism evidence="3">
    <name type="scientific">Haemonchus contortus</name>
    <name type="common">Barber pole worm</name>
    <dbReference type="NCBI Taxonomy" id="6289"/>
    <lineage>
        <taxon>Eukaryota</taxon>
        <taxon>Metazoa</taxon>
        <taxon>Ecdysozoa</taxon>
        <taxon>Nematoda</taxon>
        <taxon>Chromadorea</taxon>
        <taxon>Rhabditida</taxon>
        <taxon>Rhabditina</taxon>
        <taxon>Rhabditomorpha</taxon>
        <taxon>Strongyloidea</taxon>
        <taxon>Trichostrongylidae</taxon>
        <taxon>Haemonchus</taxon>
    </lineage>
</organism>
<feature type="signal peptide" evidence="1">
    <location>
        <begin position="1"/>
        <end position="16"/>
    </location>
</feature>
<dbReference type="InterPro" id="IPR029058">
    <property type="entry name" value="AB_hydrolase_fold"/>
</dbReference>
<dbReference type="WBParaSite" id="HCON_00130400-00001">
    <property type="protein sequence ID" value="HCON_00130400-00001"/>
    <property type="gene ID" value="HCON_00130400"/>
</dbReference>
<dbReference type="Gene3D" id="3.40.50.1820">
    <property type="entry name" value="alpha/beta hydrolase"/>
    <property type="match status" value="1"/>
</dbReference>
<dbReference type="SUPFAM" id="SSF53474">
    <property type="entry name" value="alpha/beta-Hydrolases"/>
    <property type="match status" value="1"/>
</dbReference>
<evidence type="ECO:0000313" key="5">
    <source>
        <dbReference type="WBParaSite" id="HCON_00130400-00001"/>
    </source>
</evidence>
<dbReference type="GO" id="GO:0006629">
    <property type="term" value="P:lipid metabolic process"/>
    <property type="evidence" value="ECO:0007669"/>
    <property type="project" value="InterPro"/>
</dbReference>
<evidence type="ECO:0000313" key="3">
    <source>
        <dbReference type="EMBL" id="CDL95370.1"/>
    </source>
</evidence>
<evidence type="ECO:0000313" key="4">
    <source>
        <dbReference type="Proteomes" id="UP000025227"/>
    </source>
</evidence>
<reference evidence="3" key="2">
    <citation type="submission" date="2013-05" db="EMBL/GenBank/DDBJ databases">
        <title>The genome and transcriptome of Haemonchus contortus: a key model parasite for drug and vaccine discovery.</title>
        <authorList>
            <person name="Laing R."/>
            <person name="Kikuchi T."/>
            <person name="Martinelli A."/>
            <person name="Tsai I.J."/>
            <person name="Beech R.N."/>
            <person name="Redman E."/>
            <person name="Holroyd N."/>
            <person name="Bartley D.J."/>
            <person name="Beasley H."/>
            <person name="Britton C."/>
            <person name="Curran D."/>
            <person name="Devaney E."/>
            <person name="Gilabert A."/>
            <person name="Jackson F."/>
            <person name="Hunt M."/>
            <person name="Johnston S."/>
            <person name="Kryukov I."/>
            <person name="Li K."/>
            <person name="Morrison A.A."/>
            <person name="Reid A.J."/>
            <person name="Sargison N."/>
            <person name="Saunders G."/>
            <person name="Wasmuth J.D."/>
            <person name="Wolstenholme A."/>
            <person name="Berriman M."/>
            <person name="Gilleard J.S."/>
            <person name="Cotton J.A."/>
        </authorList>
    </citation>
    <scope>NUCLEOTIDE SEQUENCE [LARGE SCALE GENOMIC DNA]</scope>
    <source>
        <strain evidence="3">ISE/inbred ISE</strain>
    </source>
</reference>
<evidence type="ECO:0000256" key="1">
    <source>
        <dbReference type="SAM" id="SignalP"/>
    </source>
</evidence>
<reference evidence="3" key="1">
    <citation type="submission" date="2013-03" db="EMBL/GenBank/DDBJ databases">
        <authorList>
            <person name="Aslett M."/>
        </authorList>
    </citation>
    <scope>NUCLEOTIDE SEQUENCE [LARGE SCALE GENOMIC DNA]</scope>
    <source>
        <strain evidence="3">ISE/inbred ISE</strain>
    </source>
</reference>
<feature type="domain" description="Fungal lipase-type" evidence="2">
    <location>
        <begin position="91"/>
        <end position="227"/>
    </location>
</feature>
<keyword evidence="4" id="KW-1185">Reference proteome</keyword>
<evidence type="ECO:0000259" key="2">
    <source>
        <dbReference type="Pfam" id="PF01764"/>
    </source>
</evidence>
<proteinExistence type="predicted"/>
<accession>W6NF38</accession>